<dbReference type="EMBL" id="MT143486">
    <property type="protein sequence ID" value="QJA97355.1"/>
    <property type="molecule type" value="Genomic_DNA"/>
</dbReference>
<evidence type="ECO:0000313" key="1">
    <source>
        <dbReference type="EMBL" id="QJA97355.1"/>
    </source>
</evidence>
<accession>A0A6M3LXH4</accession>
<sequence>MPDFIPPELENIETLHNLSIVGKLTNNQRRILAAIASNVVREDKQSEGALAEEIGLSRQAFYNARQNPTFSAALTLIMRDIVKGMADHPIRNLLNLAQKDTKANEILLRIAEVYQPTNRNLNLNANLSVNGDAVGSPGAAIQSTVQQFMGIGYDKQSLLDLVAETWDKLKSEGL</sequence>
<reference evidence="1" key="1">
    <citation type="submission" date="2020-03" db="EMBL/GenBank/DDBJ databases">
        <title>The deep terrestrial virosphere.</title>
        <authorList>
            <person name="Holmfeldt K."/>
            <person name="Nilsson E."/>
            <person name="Simone D."/>
            <person name="Lopez-Fernandez M."/>
            <person name="Wu X."/>
            <person name="de Brujin I."/>
            <person name="Lundin D."/>
            <person name="Andersson A."/>
            <person name="Bertilsson S."/>
            <person name="Dopson M."/>
        </authorList>
    </citation>
    <scope>NUCLEOTIDE SEQUENCE</scope>
    <source>
        <strain evidence="1">MM415B06316</strain>
    </source>
</reference>
<protein>
    <submittedName>
        <fullName evidence="1">Uncharacterized protein</fullName>
    </submittedName>
</protein>
<organism evidence="1">
    <name type="scientific">viral metagenome</name>
    <dbReference type="NCBI Taxonomy" id="1070528"/>
    <lineage>
        <taxon>unclassified sequences</taxon>
        <taxon>metagenomes</taxon>
        <taxon>organismal metagenomes</taxon>
    </lineage>
</organism>
<dbReference type="Gene3D" id="1.10.10.60">
    <property type="entry name" value="Homeodomain-like"/>
    <property type="match status" value="1"/>
</dbReference>
<proteinExistence type="predicted"/>
<dbReference type="AlphaFoldDB" id="A0A6M3LXH4"/>
<name>A0A6M3LXH4_9ZZZZ</name>
<gene>
    <name evidence="1" type="ORF">MM415B06316_0006</name>
</gene>